<keyword evidence="3" id="KW-1185">Reference proteome</keyword>
<evidence type="ECO:0000313" key="2">
    <source>
        <dbReference type="EMBL" id="AII85601.1"/>
    </source>
</evidence>
<dbReference type="InterPro" id="IPR007410">
    <property type="entry name" value="LpqE-like"/>
</dbReference>
<dbReference type="PANTHER" id="PTHR36302:SF1">
    <property type="entry name" value="COPPER CHAPERONE PCU(A)C"/>
    <property type="match status" value="1"/>
</dbReference>
<accession>A0AAN0VGX8</accession>
<dbReference type="KEGG" id="ptp:RCA23_c00280"/>
<dbReference type="SUPFAM" id="SSF110087">
    <property type="entry name" value="DR1885-like metal-binding protein"/>
    <property type="match status" value="1"/>
</dbReference>
<dbReference type="InterPro" id="IPR058248">
    <property type="entry name" value="Lxx211020-like"/>
</dbReference>
<organism evidence="2 3">
    <name type="scientific">Planktomarina temperata RCA23</name>
    <dbReference type="NCBI Taxonomy" id="666509"/>
    <lineage>
        <taxon>Bacteria</taxon>
        <taxon>Pseudomonadati</taxon>
        <taxon>Pseudomonadota</taxon>
        <taxon>Alphaproteobacteria</taxon>
        <taxon>Rhodobacterales</taxon>
        <taxon>Paracoccaceae</taxon>
        <taxon>Planktomarina</taxon>
    </lineage>
</organism>
<sequence length="139" mass="15029">MKHLVAAFILICGSVSAQSYQLGDLTITDAFSYPTTGRSGAGYFTLSNEGAADALLGVEADYPKVMLHKSMMKDGVMTMEHQMRVVVPTQGQIEFAPGGYHVMFMGLKEGWGVGDDIKATLIFETSGSLDVTFKVIERP</sequence>
<dbReference type="Pfam" id="PF04314">
    <property type="entry name" value="PCuAC"/>
    <property type="match status" value="1"/>
</dbReference>
<feature type="signal peptide" evidence="1">
    <location>
        <begin position="1"/>
        <end position="17"/>
    </location>
</feature>
<dbReference type="Gene3D" id="2.60.40.1890">
    <property type="entry name" value="PCu(A)C copper chaperone"/>
    <property type="match status" value="1"/>
</dbReference>
<dbReference type="InterPro" id="IPR036182">
    <property type="entry name" value="PCuAC_sf"/>
</dbReference>
<dbReference type="Proteomes" id="UP000028680">
    <property type="component" value="Chromosome"/>
</dbReference>
<proteinExistence type="predicted"/>
<dbReference type="EMBL" id="CP003984">
    <property type="protein sequence ID" value="AII85601.1"/>
    <property type="molecule type" value="Genomic_DNA"/>
</dbReference>
<gene>
    <name evidence="2" type="ORF">RCA23_c00280</name>
</gene>
<dbReference type="AlphaFoldDB" id="A0AAN0VGX8"/>
<name>A0AAN0VGX8_9RHOB</name>
<evidence type="ECO:0000313" key="3">
    <source>
        <dbReference type="Proteomes" id="UP000028680"/>
    </source>
</evidence>
<evidence type="ECO:0000256" key="1">
    <source>
        <dbReference type="SAM" id="SignalP"/>
    </source>
</evidence>
<protein>
    <recommendedName>
        <fullName evidence="4">Copper chaperone PCu(A)C</fullName>
    </recommendedName>
</protein>
<evidence type="ECO:0008006" key="4">
    <source>
        <dbReference type="Google" id="ProtNLM"/>
    </source>
</evidence>
<reference evidence="2 3" key="1">
    <citation type="journal article" date="2014" name="ISME J.">
        <title>Adaptation of an abundant Roseobacter RCA organism to pelagic systems revealed by genomic and transcriptomic analyses.</title>
        <authorList>
            <person name="Voget S."/>
            <person name="Wemheuer B."/>
            <person name="Brinkhoff T."/>
            <person name="Vollmers J."/>
            <person name="Dietrich S."/>
            <person name="Giebel H.A."/>
            <person name="Beardsley C."/>
            <person name="Sardemann C."/>
            <person name="Bakenhus I."/>
            <person name="Billerbeck S."/>
            <person name="Daniel R."/>
            <person name="Simon M."/>
        </authorList>
    </citation>
    <scope>NUCLEOTIDE SEQUENCE [LARGE SCALE GENOMIC DNA]</scope>
    <source>
        <strain evidence="2 3">RCA23</strain>
    </source>
</reference>
<feature type="chain" id="PRO_5042940305" description="Copper chaperone PCu(A)C" evidence="1">
    <location>
        <begin position="18"/>
        <end position="139"/>
    </location>
</feature>
<dbReference type="PANTHER" id="PTHR36302">
    <property type="entry name" value="BLR7088 PROTEIN"/>
    <property type="match status" value="1"/>
</dbReference>
<keyword evidence="1" id="KW-0732">Signal</keyword>
<dbReference type="RefSeq" id="WP_044048408.1">
    <property type="nucleotide sequence ID" value="NZ_CP003984.1"/>
</dbReference>